<keyword evidence="3" id="KW-1185">Reference proteome</keyword>
<organism evidence="2 3">
    <name type="scientific">Coccomyxa viridis</name>
    <dbReference type="NCBI Taxonomy" id="1274662"/>
    <lineage>
        <taxon>Eukaryota</taxon>
        <taxon>Viridiplantae</taxon>
        <taxon>Chlorophyta</taxon>
        <taxon>core chlorophytes</taxon>
        <taxon>Trebouxiophyceae</taxon>
        <taxon>Trebouxiophyceae incertae sedis</taxon>
        <taxon>Coccomyxaceae</taxon>
        <taxon>Coccomyxa</taxon>
    </lineage>
</organism>
<gene>
    <name evidence="2" type="ORF">CVIRNUC_009564</name>
</gene>
<sequence>MDGLAPMCSDAEPDAVTSRSQSGRRKAAPASFTQETDGQGTLSDCDSDESMSSCGSSASYRSLPSTFAFPTPTYCPSSDEGTSEQVRASSFVSPLPLQSQGFQDGMLQELMAMGVPTTDNLEEALRSEGRLAYMPPKGERPSPSTASVTLAASPFAQSSIQGGYCSLPEVLGILPLPALRLPAPVFSQTLPAQIKSPLYGCNCPVCTGIALASSPPEAEAAAAHTKPPPPEVTPVHKASIPKSWDIAAAFASGPHQTGWCHTHLQDSQCSPSLRIPHSSTESQAAI</sequence>
<protein>
    <submittedName>
        <fullName evidence="2">Uncharacterized protein</fullName>
    </submittedName>
</protein>
<feature type="region of interest" description="Disordered" evidence="1">
    <location>
        <begin position="1"/>
        <end position="58"/>
    </location>
</feature>
<dbReference type="AlphaFoldDB" id="A0AAV1II81"/>
<proteinExistence type="predicted"/>
<dbReference type="Proteomes" id="UP001314263">
    <property type="component" value="Unassembled WGS sequence"/>
</dbReference>
<evidence type="ECO:0000313" key="2">
    <source>
        <dbReference type="EMBL" id="CAK0786351.1"/>
    </source>
</evidence>
<evidence type="ECO:0000313" key="3">
    <source>
        <dbReference type="Proteomes" id="UP001314263"/>
    </source>
</evidence>
<name>A0AAV1II81_9CHLO</name>
<evidence type="ECO:0000256" key="1">
    <source>
        <dbReference type="SAM" id="MobiDB-lite"/>
    </source>
</evidence>
<dbReference type="EMBL" id="CAUYUE010000014">
    <property type="protein sequence ID" value="CAK0786351.1"/>
    <property type="molecule type" value="Genomic_DNA"/>
</dbReference>
<feature type="compositionally biased region" description="Polar residues" evidence="1">
    <location>
        <begin position="31"/>
        <end position="42"/>
    </location>
</feature>
<reference evidence="2 3" key="1">
    <citation type="submission" date="2023-10" db="EMBL/GenBank/DDBJ databases">
        <authorList>
            <person name="Maclean D."/>
            <person name="Macfadyen A."/>
        </authorList>
    </citation>
    <scope>NUCLEOTIDE SEQUENCE [LARGE SCALE GENOMIC DNA]</scope>
</reference>
<accession>A0AAV1II81</accession>
<comment type="caution">
    <text evidence="2">The sequence shown here is derived from an EMBL/GenBank/DDBJ whole genome shotgun (WGS) entry which is preliminary data.</text>
</comment>